<dbReference type="Proteomes" id="UP000023152">
    <property type="component" value="Unassembled WGS sequence"/>
</dbReference>
<organism evidence="2 3">
    <name type="scientific">Reticulomyxa filosa</name>
    <dbReference type="NCBI Taxonomy" id="46433"/>
    <lineage>
        <taxon>Eukaryota</taxon>
        <taxon>Sar</taxon>
        <taxon>Rhizaria</taxon>
        <taxon>Retaria</taxon>
        <taxon>Foraminifera</taxon>
        <taxon>Monothalamids</taxon>
        <taxon>Reticulomyxidae</taxon>
        <taxon>Reticulomyxa</taxon>
    </lineage>
</organism>
<reference evidence="2 3" key="1">
    <citation type="journal article" date="2013" name="Curr. Biol.">
        <title>The Genome of the Foraminiferan Reticulomyxa filosa.</title>
        <authorList>
            <person name="Glockner G."/>
            <person name="Hulsmann N."/>
            <person name="Schleicher M."/>
            <person name="Noegel A.A."/>
            <person name="Eichinger L."/>
            <person name="Gallinger C."/>
            <person name="Pawlowski J."/>
            <person name="Sierra R."/>
            <person name="Euteneuer U."/>
            <person name="Pillet L."/>
            <person name="Moustafa A."/>
            <person name="Platzer M."/>
            <person name="Groth M."/>
            <person name="Szafranski K."/>
            <person name="Schliwa M."/>
        </authorList>
    </citation>
    <scope>NUCLEOTIDE SEQUENCE [LARGE SCALE GENOMIC DNA]</scope>
</reference>
<evidence type="ECO:0000256" key="1">
    <source>
        <dbReference type="SAM" id="Coils"/>
    </source>
</evidence>
<dbReference type="EMBL" id="ASPP01015566">
    <property type="protein sequence ID" value="ETO18063.1"/>
    <property type="molecule type" value="Genomic_DNA"/>
</dbReference>
<dbReference type="SUPFAM" id="SSF90257">
    <property type="entry name" value="Myosin rod fragments"/>
    <property type="match status" value="1"/>
</dbReference>
<name>X6MVN9_RETFI</name>
<evidence type="ECO:0000313" key="3">
    <source>
        <dbReference type="Proteomes" id="UP000023152"/>
    </source>
</evidence>
<sequence>MQYNVTQYSKLEQSVEKLEQQSSSRKKTIEELNSNIDQMKLQFAGTKLEFENKVERLSETVDSLEKLKTQLENKVAEQDDRSALDKSTIGDLQKQLEKMKLENETLKQQLTSRNDRIDQVLLCDTLKHYNCA</sequence>
<dbReference type="Gene3D" id="1.10.287.1490">
    <property type="match status" value="1"/>
</dbReference>
<keyword evidence="3" id="KW-1185">Reference proteome</keyword>
<protein>
    <submittedName>
        <fullName evidence="2">Viral A-type inclusion protein</fullName>
    </submittedName>
</protein>
<dbReference type="AlphaFoldDB" id="X6MVN9"/>
<keyword evidence="1" id="KW-0175">Coiled coil</keyword>
<proteinExistence type="predicted"/>
<evidence type="ECO:0000313" key="2">
    <source>
        <dbReference type="EMBL" id="ETO18063.1"/>
    </source>
</evidence>
<feature type="coiled-coil region" evidence="1">
    <location>
        <begin position="8"/>
        <end position="116"/>
    </location>
</feature>
<gene>
    <name evidence="2" type="ORF">RFI_19232</name>
</gene>
<accession>X6MVN9</accession>
<dbReference type="OrthoDB" id="2441647at2759"/>
<comment type="caution">
    <text evidence="2">The sequence shown here is derived from an EMBL/GenBank/DDBJ whole genome shotgun (WGS) entry which is preliminary data.</text>
</comment>